<reference evidence="2 3" key="1">
    <citation type="submission" date="2016-07" db="EMBL/GenBank/DDBJ databases">
        <title>Draft genome of the white-rot fungus Obba rivulosa 3A-2.</title>
        <authorList>
            <consortium name="DOE Joint Genome Institute"/>
            <person name="Miettinen O."/>
            <person name="Riley R."/>
            <person name="Acob R."/>
            <person name="Barry K."/>
            <person name="Cullen D."/>
            <person name="De Vries R."/>
            <person name="Hainaut M."/>
            <person name="Hatakka A."/>
            <person name="Henrissat B."/>
            <person name="Hilden K."/>
            <person name="Kuo R."/>
            <person name="Labutti K."/>
            <person name="Lipzen A."/>
            <person name="Makela M.R."/>
            <person name="Sandor L."/>
            <person name="Spatafora J.W."/>
            <person name="Grigoriev I.V."/>
            <person name="Hibbett D.S."/>
        </authorList>
    </citation>
    <scope>NUCLEOTIDE SEQUENCE [LARGE SCALE GENOMIC DNA]</scope>
    <source>
        <strain evidence="2 3">3A-2</strain>
    </source>
</reference>
<keyword evidence="3" id="KW-1185">Reference proteome</keyword>
<evidence type="ECO:0000256" key="1">
    <source>
        <dbReference type="SAM" id="MobiDB-lite"/>
    </source>
</evidence>
<proteinExistence type="predicted"/>
<dbReference type="AlphaFoldDB" id="A0A8E2DGW8"/>
<accession>A0A8E2DGW8</accession>
<feature type="region of interest" description="Disordered" evidence="1">
    <location>
        <begin position="55"/>
        <end position="81"/>
    </location>
</feature>
<protein>
    <submittedName>
        <fullName evidence="2">Uncharacterized protein</fullName>
    </submittedName>
</protein>
<name>A0A8E2DGW8_9APHY</name>
<dbReference type="OrthoDB" id="2574468at2759"/>
<feature type="compositionally biased region" description="Low complexity" evidence="1">
    <location>
        <begin position="61"/>
        <end position="80"/>
    </location>
</feature>
<evidence type="ECO:0000313" key="3">
    <source>
        <dbReference type="Proteomes" id="UP000250043"/>
    </source>
</evidence>
<sequence>MAIKRKFELECDDARASITKQPRLVPFPQSKLDADVDMMDAEVLDLKPLIIPPQPFHSRLPSNASSSTPDSPDASPSYPTFNLYPHDQDYMDFAPTNASEDKSVGLLQPRGPTFTHHGQNCTQIPKLRIACSPGLSGSRTMWAHCEECGAIEMVDSD</sequence>
<gene>
    <name evidence="2" type="ORF">OBBRIDRAFT_243259</name>
</gene>
<evidence type="ECO:0000313" key="2">
    <source>
        <dbReference type="EMBL" id="OCH86366.1"/>
    </source>
</evidence>
<dbReference type="EMBL" id="KV722531">
    <property type="protein sequence ID" value="OCH86366.1"/>
    <property type="molecule type" value="Genomic_DNA"/>
</dbReference>
<organism evidence="2 3">
    <name type="scientific">Obba rivulosa</name>
    <dbReference type="NCBI Taxonomy" id="1052685"/>
    <lineage>
        <taxon>Eukaryota</taxon>
        <taxon>Fungi</taxon>
        <taxon>Dikarya</taxon>
        <taxon>Basidiomycota</taxon>
        <taxon>Agaricomycotina</taxon>
        <taxon>Agaricomycetes</taxon>
        <taxon>Polyporales</taxon>
        <taxon>Gelatoporiaceae</taxon>
        <taxon>Obba</taxon>
    </lineage>
</organism>
<dbReference type="Proteomes" id="UP000250043">
    <property type="component" value="Unassembled WGS sequence"/>
</dbReference>